<dbReference type="PANTHER" id="PTHR43767:SF1">
    <property type="entry name" value="NONRIBOSOMAL PEPTIDE SYNTHASE PES1 (EUROFUNG)-RELATED"/>
    <property type="match status" value="1"/>
</dbReference>
<dbReference type="Gene3D" id="3.30.300.30">
    <property type="match status" value="1"/>
</dbReference>
<dbReference type="InterPro" id="IPR054545">
    <property type="entry name" value="ApeI-like"/>
</dbReference>
<evidence type="ECO:0000259" key="2">
    <source>
        <dbReference type="Pfam" id="PF22818"/>
    </source>
</evidence>
<comment type="caution">
    <text evidence="3">The sequence shown here is derived from an EMBL/GenBank/DDBJ whole genome shotgun (WGS) entry which is preliminary data.</text>
</comment>
<dbReference type="OrthoDB" id="9787658at2"/>
<dbReference type="SUPFAM" id="SSF54637">
    <property type="entry name" value="Thioesterase/thiol ester dehydrase-isomerase"/>
    <property type="match status" value="1"/>
</dbReference>
<protein>
    <submittedName>
        <fullName evidence="3">AMP-binding protein</fullName>
    </submittedName>
</protein>
<evidence type="ECO:0000313" key="4">
    <source>
        <dbReference type="Proteomes" id="UP000190023"/>
    </source>
</evidence>
<dbReference type="PANTHER" id="PTHR43767">
    <property type="entry name" value="LONG-CHAIN-FATTY-ACID--COA LIGASE"/>
    <property type="match status" value="1"/>
</dbReference>
<evidence type="ECO:0000259" key="1">
    <source>
        <dbReference type="Pfam" id="PF00501"/>
    </source>
</evidence>
<dbReference type="AlphaFoldDB" id="A0A1T0B091"/>
<sequence>MNSTCNLPYAPTDYIAHLPAWTYAEFEQRGLEISFALQQQKISAIAIWLEDVASLACTLLGAWHAGTKVLFPPNGTPESLTWANQTAQLWIVDKPIAVENAVQFDDFACQNAAHHLPPIPPFIDRHNQTEIWLKTSGSSGDAKTIIKTAQEMWLSADVLAQALPFAKGNQITALSTVSGQHIYGLTVQIMMALVQGWAIGRKQLFFPECIANESRQLDNVVLISSPAMLSRIDWQQTQFTHLRGVISSGGALASEHSELIRQQTSQPVVEIYGSTETGPIAIRQDIGLWQTLPFSQIGTDENGALWLEAAWAKDRQQTADAVEIHPNGFELLGRIDRIVKIGDKRTSLVSVEQSLNQHHWINDCYITKHPDEPRLAVWAELSDSGITAFRDNGRKALIVTLKQHLAQNQEKTAIPRFWRLTDKLPRNSQSKISRLDFEQICREQLLDAIWLSETQQENGQISQAKVPLDLHYFKGHFANFPLVPGVVELQWVMEKITAYFGREMPIVRIDNLKFQKFLRPNDEFELTLKWDESKNRMGFQLKTDNEMCASGLVIFQNG</sequence>
<dbReference type="STRING" id="123822.B0188_06525"/>
<dbReference type="InterPro" id="IPR029069">
    <property type="entry name" value="HotDog_dom_sf"/>
</dbReference>
<organism evidence="3 4">
    <name type="scientific">[Haemophilus] felis</name>
    <dbReference type="NCBI Taxonomy" id="123822"/>
    <lineage>
        <taxon>Bacteria</taxon>
        <taxon>Pseudomonadati</taxon>
        <taxon>Pseudomonadota</taxon>
        <taxon>Gammaproteobacteria</taxon>
        <taxon>Pasteurellales</taxon>
        <taxon>Pasteurellaceae</taxon>
    </lineage>
</organism>
<name>A0A1T0B091_9PAST</name>
<dbReference type="Gene3D" id="3.40.50.12780">
    <property type="entry name" value="N-terminal domain of ligase-like"/>
    <property type="match status" value="1"/>
</dbReference>
<reference evidence="3 4" key="1">
    <citation type="submission" date="2017-02" db="EMBL/GenBank/DDBJ databases">
        <title>Draft genome sequence of Haemophilus felis CCUG 31170 type strain.</title>
        <authorList>
            <person name="Engstrom-Jakobsson H."/>
            <person name="Salva-Serra F."/>
            <person name="Thorell K."/>
            <person name="Gonzales-Siles L."/>
            <person name="Karlsson R."/>
            <person name="Boulund F."/>
            <person name="Engstrand L."/>
            <person name="Kristiansson E."/>
            <person name="Moore E."/>
        </authorList>
    </citation>
    <scope>NUCLEOTIDE SEQUENCE [LARGE SCALE GENOMIC DNA]</scope>
    <source>
        <strain evidence="3 4">CCUG 31170</strain>
    </source>
</reference>
<accession>A0A1T0B091</accession>
<feature type="domain" description="AMP-dependent synthetase/ligase" evidence="1">
    <location>
        <begin position="20"/>
        <end position="284"/>
    </location>
</feature>
<feature type="domain" description="ApeI dehydratase-like" evidence="2">
    <location>
        <begin position="454"/>
        <end position="551"/>
    </location>
</feature>
<proteinExistence type="predicted"/>
<evidence type="ECO:0000313" key="3">
    <source>
        <dbReference type="EMBL" id="OOS03494.1"/>
    </source>
</evidence>
<dbReference type="GO" id="GO:0016878">
    <property type="term" value="F:acid-thiol ligase activity"/>
    <property type="evidence" value="ECO:0007669"/>
    <property type="project" value="UniProtKB-ARBA"/>
</dbReference>
<gene>
    <name evidence="3" type="ORF">B0188_06525</name>
</gene>
<dbReference type="SUPFAM" id="SSF56801">
    <property type="entry name" value="Acetyl-CoA synthetase-like"/>
    <property type="match status" value="1"/>
</dbReference>
<dbReference type="InterPro" id="IPR045851">
    <property type="entry name" value="AMP-bd_C_sf"/>
</dbReference>
<dbReference type="InterPro" id="IPR042099">
    <property type="entry name" value="ANL_N_sf"/>
</dbReference>
<keyword evidence="4" id="KW-1185">Reference proteome</keyword>
<dbReference type="InterPro" id="IPR050237">
    <property type="entry name" value="ATP-dep_AMP-bd_enzyme"/>
</dbReference>
<dbReference type="EMBL" id="MUYB01000026">
    <property type="protein sequence ID" value="OOS03494.1"/>
    <property type="molecule type" value="Genomic_DNA"/>
</dbReference>
<dbReference type="InterPro" id="IPR000873">
    <property type="entry name" value="AMP-dep_synth/lig_dom"/>
</dbReference>
<dbReference type="Proteomes" id="UP000190023">
    <property type="component" value="Unassembled WGS sequence"/>
</dbReference>
<dbReference type="Pfam" id="PF00501">
    <property type="entry name" value="AMP-binding"/>
    <property type="match status" value="1"/>
</dbReference>
<dbReference type="Pfam" id="PF22818">
    <property type="entry name" value="ApeI-like"/>
    <property type="match status" value="1"/>
</dbReference>
<dbReference type="Gene3D" id="3.10.129.10">
    <property type="entry name" value="Hotdog Thioesterase"/>
    <property type="match status" value="1"/>
</dbReference>